<dbReference type="AlphaFoldDB" id="W9CEX4"/>
<reference evidence="1 2" key="1">
    <citation type="journal article" date="2014" name="Genome Announc.">
        <title>Draft genome sequence of Sclerotinia borealis, a psychrophilic plant pathogenic fungus.</title>
        <authorList>
            <person name="Mardanov A.V."/>
            <person name="Beletsky A.V."/>
            <person name="Kadnikov V.V."/>
            <person name="Ignatov A.N."/>
            <person name="Ravin N.V."/>
        </authorList>
    </citation>
    <scope>NUCLEOTIDE SEQUENCE [LARGE SCALE GENOMIC DNA]</scope>
    <source>
        <strain evidence="2">F-4157</strain>
    </source>
</reference>
<sequence>MFSGIGKDMESYPTKSFDTMTRAETVNAILRRTESLERVLLHKNTASSAENKKNGIEDETEGPEALKAEFKRRRICGKSGFEYDSEAVILKHRLIISLVNKELNNLFRYTVQARLRILNKHLQDFQVDIKNAEEYLFLLRKLDVADDKDVARKIDTAFKLMAESSTMRNSIEARIQEVYDFFSNTASENLSLETRRQMVDDLGVRHGAKGSKLSLRDHNRFPQWKYCKLFDFESLQEKGENVKNVSRQSSL</sequence>
<protein>
    <submittedName>
        <fullName evidence="1">Uncharacterized protein</fullName>
    </submittedName>
</protein>
<dbReference type="OrthoDB" id="3538388at2759"/>
<evidence type="ECO:0000313" key="2">
    <source>
        <dbReference type="Proteomes" id="UP000019487"/>
    </source>
</evidence>
<evidence type="ECO:0000313" key="1">
    <source>
        <dbReference type="EMBL" id="ESZ93115.1"/>
    </source>
</evidence>
<organism evidence="1 2">
    <name type="scientific">Sclerotinia borealis (strain F-4128)</name>
    <dbReference type="NCBI Taxonomy" id="1432307"/>
    <lineage>
        <taxon>Eukaryota</taxon>
        <taxon>Fungi</taxon>
        <taxon>Dikarya</taxon>
        <taxon>Ascomycota</taxon>
        <taxon>Pezizomycotina</taxon>
        <taxon>Leotiomycetes</taxon>
        <taxon>Helotiales</taxon>
        <taxon>Sclerotiniaceae</taxon>
        <taxon>Sclerotinia</taxon>
    </lineage>
</organism>
<dbReference type="EMBL" id="AYSA01000339">
    <property type="protein sequence ID" value="ESZ93115.1"/>
    <property type="molecule type" value="Genomic_DNA"/>
</dbReference>
<keyword evidence="2" id="KW-1185">Reference proteome</keyword>
<name>W9CEX4_SCLBF</name>
<dbReference type="HOGENOM" id="CLU_1081798_0_0_1"/>
<proteinExistence type="predicted"/>
<gene>
    <name evidence="1" type="ORF">SBOR_6487</name>
</gene>
<accession>W9CEX4</accession>
<comment type="caution">
    <text evidence="1">The sequence shown here is derived from an EMBL/GenBank/DDBJ whole genome shotgun (WGS) entry which is preliminary data.</text>
</comment>
<dbReference type="Proteomes" id="UP000019487">
    <property type="component" value="Unassembled WGS sequence"/>
</dbReference>